<dbReference type="AlphaFoldDB" id="D3GB13"/>
<dbReference type="InterPro" id="IPR006081">
    <property type="entry name" value="Alpha-defensin_C"/>
</dbReference>
<accession>D3GB13</accession>
<reference evidence="11" key="1">
    <citation type="submission" date="2009-01" db="EMBL/GenBank/DDBJ databases">
        <authorList>
            <person name="Su Y."/>
        </authorList>
    </citation>
    <scope>NUCLEOTIDE SEQUENCE</scope>
</reference>
<evidence type="ECO:0000313" key="11">
    <source>
        <dbReference type="EMBL" id="ACU65943.1"/>
    </source>
</evidence>
<evidence type="ECO:0000256" key="2">
    <source>
        <dbReference type="ARBA" id="ARBA00006519"/>
    </source>
</evidence>
<evidence type="ECO:0000256" key="8">
    <source>
        <dbReference type="ARBA" id="ARBA00023157"/>
    </source>
</evidence>
<feature type="chain" id="PRO_5003044288" evidence="9">
    <location>
        <begin position="20"/>
        <end position="94"/>
    </location>
</feature>
<keyword evidence="3" id="KW-0964">Secreted</keyword>
<keyword evidence="4" id="KW-0929">Antimicrobial</keyword>
<dbReference type="GO" id="GO:0019731">
    <property type="term" value="P:antibacterial humoral response"/>
    <property type="evidence" value="ECO:0007669"/>
    <property type="project" value="TreeGrafter"/>
</dbReference>
<evidence type="ECO:0000256" key="3">
    <source>
        <dbReference type="ARBA" id="ARBA00022525"/>
    </source>
</evidence>
<organism evidence="11">
    <name type="scientific">Mammuthus primigenius</name>
    <name type="common">Siberian woolly mammoth</name>
    <dbReference type="NCBI Taxonomy" id="37349"/>
    <lineage>
        <taxon>Eukaryota</taxon>
        <taxon>Metazoa</taxon>
        <taxon>Chordata</taxon>
        <taxon>Craniata</taxon>
        <taxon>Vertebrata</taxon>
        <taxon>Euteleostomi</taxon>
        <taxon>Mammalia</taxon>
        <taxon>Eutheria</taxon>
        <taxon>Afrotheria</taxon>
        <taxon>Proboscidea</taxon>
        <taxon>Elephantidae</taxon>
        <taxon>Mammuthus</taxon>
    </lineage>
</organism>
<dbReference type="PANTHER" id="PTHR11876">
    <property type="entry name" value="ALPHA-DEFENSIN 1"/>
    <property type="match status" value="1"/>
</dbReference>
<evidence type="ECO:0000256" key="5">
    <source>
        <dbReference type="ARBA" id="ARBA00022729"/>
    </source>
</evidence>
<dbReference type="InterPro" id="IPR016327">
    <property type="entry name" value="Alpha-defensin"/>
</dbReference>
<evidence type="ECO:0000256" key="4">
    <source>
        <dbReference type="ARBA" id="ARBA00022529"/>
    </source>
</evidence>
<dbReference type="PROSITE" id="PS00269">
    <property type="entry name" value="DEFENSIN"/>
    <property type="match status" value="1"/>
</dbReference>
<name>D3GB13_MAMPR</name>
<keyword evidence="5 9" id="KW-0732">Signal</keyword>
<dbReference type="GO" id="GO:0005615">
    <property type="term" value="C:extracellular space"/>
    <property type="evidence" value="ECO:0007669"/>
    <property type="project" value="InterPro"/>
</dbReference>
<comment type="similarity">
    <text evidence="2">Belongs to the alpha-defensin family.</text>
</comment>
<dbReference type="InterPro" id="IPR002366">
    <property type="entry name" value="Alpha-defensin_N"/>
</dbReference>
<feature type="domain" description="Mammalian defensins" evidence="10">
    <location>
        <begin position="65"/>
        <end position="93"/>
    </location>
</feature>
<proteinExistence type="evidence at transcript level"/>
<keyword evidence="6" id="KW-0211">Defensin</keyword>
<evidence type="ECO:0000256" key="1">
    <source>
        <dbReference type="ARBA" id="ARBA00004613"/>
    </source>
</evidence>
<sequence length="94" mass="10212">MRTLALLAAILLMALQAQADPLRQADDEAPAQDEPETGDQDMAVSFAGDERSVQEASGLKKTVICYCRRARCLSSELLSGICTISGVRYPFCCR</sequence>
<dbReference type="GO" id="GO:0071222">
    <property type="term" value="P:cellular response to lipopolysaccharide"/>
    <property type="evidence" value="ECO:0007669"/>
    <property type="project" value="TreeGrafter"/>
</dbReference>
<comment type="subcellular location">
    <subcellularLocation>
        <location evidence="1">Secreted</location>
    </subcellularLocation>
</comment>
<dbReference type="PANTHER" id="PTHR11876:SF28">
    <property type="entry name" value="ALPHA-DEFENSIN 1"/>
    <property type="match status" value="1"/>
</dbReference>
<evidence type="ECO:0000259" key="10">
    <source>
        <dbReference type="PROSITE" id="PS00269"/>
    </source>
</evidence>
<evidence type="ECO:0000256" key="6">
    <source>
        <dbReference type="ARBA" id="ARBA00022940"/>
    </source>
</evidence>
<feature type="signal peptide" evidence="9">
    <location>
        <begin position="1"/>
        <end position="19"/>
    </location>
</feature>
<dbReference type="EMBL" id="FJ609000">
    <property type="protein sequence ID" value="ACU65943.1"/>
    <property type="molecule type" value="mRNA"/>
</dbReference>
<dbReference type="InterPro" id="IPR006080">
    <property type="entry name" value="Beta/alpha-defensin_C"/>
</dbReference>
<dbReference type="GO" id="GO:0031012">
    <property type="term" value="C:extracellular matrix"/>
    <property type="evidence" value="ECO:0007669"/>
    <property type="project" value="TreeGrafter"/>
</dbReference>
<dbReference type="SMART" id="SM00048">
    <property type="entry name" value="DEFSN"/>
    <property type="match status" value="1"/>
</dbReference>
<protein>
    <submittedName>
        <fullName evidence="11">Alpha-defensin</fullName>
    </submittedName>
</protein>
<evidence type="ECO:0000256" key="7">
    <source>
        <dbReference type="ARBA" id="ARBA00023022"/>
    </source>
</evidence>
<dbReference type="GO" id="GO:0051673">
    <property type="term" value="P:disruption of plasma membrane integrity in another organism"/>
    <property type="evidence" value="ECO:0007669"/>
    <property type="project" value="TreeGrafter"/>
</dbReference>
<dbReference type="SUPFAM" id="SSF57392">
    <property type="entry name" value="Defensin-like"/>
    <property type="match status" value="1"/>
</dbReference>
<dbReference type="GO" id="GO:0050830">
    <property type="term" value="P:defense response to Gram-positive bacterium"/>
    <property type="evidence" value="ECO:0007669"/>
    <property type="project" value="TreeGrafter"/>
</dbReference>
<dbReference type="Pfam" id="PF00323">
    <property type="entry name" value="Defensin_1"/>
    <property type="match status" value="1"/>
</dbReference>
<keyword evidence="7" id="KW-0044">Antibiotic</keyword>
<dbReference type="GO" id="GO:0061844">
    <property type="term" value="P:antimicrobial humoral immune response mediated by antimicrobial peptide"/>
    <property type="evidence" value="ECO:0007669"/>
    <property type="project" value="TreeGrafter"/>
</dbReference>
<evidence type="ECO:0000256" key="9">
    <source>
        <dbReference type="SAM" id="SignalP"/>
    </source>
</evidence>
<dbReference type="SMART" id="SM01418">
    <property type="entry name" value="Defensin_propep"/>
    <property type="match status" value="1"/>
</dbReference>
<keyword evidence="8" id="KW-1015">Disulfide bond</keyword>
<dbReference type="Pfam" id="PF00879">
    <property type="entry name" value="Defensin_propep"/>
    <property type="match status" value="1"/>
</dbReference>
<dbReference type="GO" id="GO:0002227">
    <property type="term" value="P:innate immune response in mucosa"/>
    <property type="evidence" value="ECO:0007669"/>
    <property type="project" value="TreeGrafter"/>
</dbReference>
<dbReference type="PIRSF" id="PIRSF001875">
    <property type="entry name" value="Alpha-defensin"/>
    <property type="match status" value="1"/>
</dbReference>
<dbReference type="GO" id="GO:0050829">
    <property type="term" value="P:defense response to Gram-negative bacterium"/>
    <property type="evidence" value="ECO:0007669"/>
    <property type="project" value="TreeGrafter"/>
</dbReference>